<proteinExistence type="predicted"/>
<comment type="caution">
    <text evidence="1">The sequence shown here is derived from an EMBL/GenBank/DDBJ whole genome shotgun (WGS) entry which is preliminary data.</text>
</comment>
<sequence length="314" mass="36212">MSSGNKNLSARRMANLVGKFKNKTKLEFIEQFMDSNNYNINKNVTGVTETNFCGFESDRNAAHTAKTAGMHNNRLMVWNIPELAKSTFKRLVAMHTKLQPGQFTINKVRQKNSEWRYKIATQNNRLSQLKIKKLAKKLGAKIRYDKHKSLRGPQRTVNKKQALGQTKFKCMSYNLIGIKNVKNQLEYMLNSYQPILLTLQETMLTEKSSRCRLQGYTCIEVKHKIKKGGRGLLTVVRNTADLTIFEYLSNSYWMATKVSDTLEINNKVEMMVINVHTPSSLTKKKQVTEHITSFSRNYKLKHPDHIILSWVTST</sequence>
<name>A0A2T9Y3D7_9FUNG</name>
<dbReference type="Proteomes" id="UP000245383">
    <property type="component" value="Unassembled WGS sequence"/>
</dbReference>
<dbReference type="AlphaFoldDB" id="A0A2T9Y3D7"/>
<keyword evidence="2" id="KW-1185">Reference proteome</keyword>
<evidence type="ECO:0008006" key="3">
    <source>
        <dbReference type="Google" id="ProtNLM"/>
    </source>
</evidence>
<protein>
    <recommendedName>
        <fullName evidence="3">Endonuclease/exonuclease/phosphatase domain-containing protein</fullName>
    </recommendedName>
</protein>
<accession>A0A2T9Y3D7</accession>
<dbReference type="EMBL" id="MBFR01000595">
    <property type="protein sequence ID" value="PVU86841.1"/>
    <property type="molecule type" value="Genomic_DNA"/>
</dbReference>
<evidence type="ECO:0000313" key="2">
    <source>
        <dbReference type="Proteomes" id="UP000245383"/>
    </source>
</evidence>
<evidence type="ECO:0000313" key="1">
    <source>
        <dbReference type="EMBL" id="PVU86841.1"/>
    </source>
</evidence>
<organism evidence="1 2">
    <name type="scientific">Smittium simulii</name>
    <dbReference type="NCBI Taxonomy" id="133385"/>
    <lineage>
        <taxon>Eukaryota</taxon>
        <taxon>Fungi</taxon>
        <taxon>Fungi incertae sedis</taxon>
        <taxon>Zoopagomycota</taxon>
        <taxon>Kickxellomycotina</taxon>
        <taxon>Harpellomycetes</taxon>
        <taxon>Harpellales</taxon>
        <taxon>Legeriomycetaceae</taxon>
        <taxon>Smittium</taxon>
    </lineage>
</organism>
<dbReference type="SUPFAM" id="SSF56219">
    <property type="entry name" value="DNase I-like"/>
    <property type="match status" value="1"/>
</dbReference>
<reference evidence="1 2" key="1">
    <citation type="journal article" date="2018" name="MBio">
        <title>Comparative Genomics Reveals the Core Gene Toolbox for the Fungus-Insect Symbiosis.</title>
        <authorList>
            <person name="Wang Y."/>
            <person name="Stata M."/>
            <person name="Wang W."/>
            <person name="Stajich J.E."/>
            <person name="White M.M."/>
            <person name="Moncalvo J.M."/>
        </authorList>
    </citation>
    <scope>NUCLEOTIDE SEQUENCE [LARGE SCALE GENOMIC DNA]</scope>
    <source>
        <strain evidence="1 2">SWE-8-4</strain>
    </source>
</reference>
<gene>
    <name evidence="1" type="ORF">BB561_006528</name>
</gene>
<dbReference type="Gene3D" id="3.60.10.10">
    <property type="entry name" value="Endonuclease/exonuclease/phosphatase"/>
    <property type="match status" value="1"/>
</dbReference>
<dbReference type="InterPro" id="IPR036691">
    <property type="entry name" value="Endo/exonu/phosph_ase_sf"/>
</dbReference>